<dbReference type="EMBL" id="CM007383">
    <property type="protein sequence ID" value="ONK76599.1"/>
    <property type="molecule type" value="Genomic_DNA"/>
</dbReference>
<evidence type="ECO:0000256" key="14">
    <source>
        <dbReference type="ARBA" id="ARBA00060577"/>
    </source>
</evidence>
<dbReference type="OMA" id="KRCRRYG"/>
<keyword evidence="6 19" id="KW-0812">Transmembrane</keyword>
<dbReference type="GO" id="GO:0016132">
    <property type="term" value="P:brassinosteroid biosynthetic process"/>
    <property type="evidence" value="ECO:0007669"/>
    <property type="project" value="TreeGrafter"/>
</dbReference>
<evidence type="ECO:0000256" key="1">
    <source>
        <dbReference type="ARBA" id="ARBA00001971"/>
    </source>
</evidence>
<organism evidence="20 21">
    <name type="scientific">Asparagus officinalis</name>
    <name type="common">Garden asparagus</name>
    <dbReference type="NCBI Taxonomy" id="4686"/>
    <lineage>
        <taxon>Eukaryota</taxon>
        <taxon>Viridiplantae</taxon>
        <taxon>Streptophyta</taxon>
        <taxon>Embryophyta</taxon>
        <taxon>Tracheophyta</taxon>
        <taxon>Spermatophyta</taxon>
        <taxon>Magnoliopsida</taxon>
        <taxon>Liliopsida</taxon>
        <taxon>Asparagales</taxon>
        <taxon>Asparagaceae</taxon>
        <taxon>Asparagoideae</taxon>
        <taxon>Asparagus</taxon>
    </lineage>
</organism>
<dbReference type="GO" id="GO:0010268">
    <property type="term" value="P:brassinosteroid homeostasis"/>
    <property type="evidence" value="ECO:0007669"/>
    <property type="project" value="TreeGrafter"/>
</dbReference>
<comment type="pathway">
    <text evidence="13">Plant hormone biosynthesis; brassinosteroid biosynthesis.</text>
</comment>
<dbReference type="Gene3D" id="1.10.630.10">
    <property type="entry name" value="Cytochrome P450"/>
    <property type="match status" value="1"/>
</dbReference>
<dbReference type="Pfam" id="PF00067">
    <property type="entry name" value="p450"/>
    <property type="match status" value="1"/>
</dbReference>
<evidence type="ECO:0000256" key="8">
    <source>
        <dbReference type="ARBA" id="ARBA00022989"/>
    </source>
</evidence>
<accession>A0A5P1FI81</accession>
<keyword evidence="11 18" id="KW-0503">Monooxygenase</keyword>
<name>A0A5P1FI81_ASPOF</name>
<evidence type="ECO:0000256" key="5">
    <source>
        <dbReference type="ARBA" id="ARBA00022617"/>
    </source>
</evidence>
<evidence type="ECO:0000256" key="7">
    <source>
        <dbReference type="ARBA" id="ARBA00022723"/>
    </source>
</evidence>
<comment type="pathway">
    <text evidence="14">Steroid biosynthesis.</text>
</comment>
<evidence type="ECO:0000256" key="13">
    <source>
        <dbReference type="ARBA" id="ARBA00037910"/>
    </source>
</evidence>
<sequence>MDDSLIIYVVASMVTVMAISCWRRRCQKSLAPVPSGYGKVFKSHLFGKPTIVSTDPEVSKFILQSVSEDFVPFFPGSLTELVGKSSILVINGSLQRRVHGLIGSFFKSPILKAHITADMQRDLQEIMASWRDDQIVYIQEEAKYMVFQIMVKTLIGLGPGEHLQFLRHQYQKFVAGIISIPVKIPGTRFYRSLQAKKRMMKLVKYIIQEKKKNNTGCISRDIIDAFLNDGSGQLTDDLILDNVIDLMIPAEDSVPVLITLAIKYLSDCPLVLQKLKEENTKLKHKSLEGEDLQWMDYMSLSFTQNVISETLRMGNIIPAVMRKAIKDVEVKDHFIPEGWCVLPYFRSVHLDKEIYDDAYKFNPWRWKDKDTAASSFTPFGGGQRLCPGIDLSRLIASIFLHHLVTGFTWVAEEDHMVNFPTVRMQRNMPIKVKRKNIDILLS</sequence>
<protein>
    <recommendedName>
        <fullName evidence="15">Cytochrome P450 90D2</fullName>
    </recommendedName>
    <alternativeName>
        <fullName evidence="16">3-dehydro-6-deoxoteasterone synthase</fullName>
    </alternativeName>
</protein>
<evidence type="ECO:0000256" key="19">
    <source>
        <dbReference type="SAM" id="Phobius"/>
    </source>
</evidence>
<keyword evidence="12 19" id="KW-0472">Membrane</keyword>
<dbReference type="PRINTS" id="PR00463">
    <property type="entry name" value="EP450I"/>
</dbReference>
<feature type="binding site" description="axial binding residue" evidence="17">
    <location>
        <position position="386"/>
    </location>
    <ligand>
        <name>heme</name>
        <dbReference type="ChEBI" id="CHEBI:30413"/>
    </ligand>
    <ligandPart>
        <name>Fe</name>
        <dbReference type="ChEBI" id="CHEBI:18248"/>
    </ligandPart>
</feature>
<reference evidence="21" key="1">
    <citation type="journal article" date="2017" name="Nat. Commun.">
        <title>The asparagus genome sheds light on the origin and evolution of a young Y chromosome.</title>
        <authorList>
            <person name="Harkess A."/>
            <person name="Zhou J."/>
            <person name="Xu C."/>
            <person name="Bowers J.E."/>
            <person name="Van der Hulst R."/>
            <person name="Ayyampalayam S."/>
            <person name="Mercati F."/>
            <person name="Riccardi P."/>
            <person name="McKain M.R."/>
            <person name="Kakrana A."/>
            <person name="Tang H."/>
            <person name="Ray J."/>
            <person name="Groenendijk J."/>
            <person name="Arikit S."/>
            <person name="Mathioni S.M."/>
            <person name="Nakano M."/>
            <person name="Shan H."/>
            <person name="Telgmann-Rauber A."/>
            <person name="Kanno A."/>
            <person name="Yue Z."/>
            <person name="Chen H."/>
            <person name="Li W."/>
            <person name="Chen Y."/>
            <person name="Xu X."/>
            <person name="Zhang Y."/>
            <person name="Luo S."/>
            <person name="Chen H."/>
            <person name="Gao J."/>
            <person name="Mao Z."/>
            <person name="Pires J.C."/>
            <person name="Luo M."/>
            <person name="Kudrna D."/>
            <person name="Wing R.A."/>
            <person name="Meyers B.C."/>
            <person name="Yi K."/>
            <person name="Kong H."/>
            <person name="Lavrijsen P."/>
            <person name="Sunseri F."/>
            <person name="Falavigna A."/>
            <person name="Ye Y."/>
            <person name="Leebens-Mack J.H."/>
            <person name="Chen G."/>
        </authorList>
    </citation>
    <scope>NUCLEOTIDE SEQUENCE [LARGE SCALE GENOMIC DNA]</scope>
    <source>
        <strain evidence="21">cv. DH0086</strain>
    </source>
</reference>
<evidence type="ECO:0000256" key="17">
    <source>
        <dbReference type="PIRSR" id="PIRSR602401-1"/>
    </source>
</evidence>
<dbReference type="SUPFAM" id="SSF48264">
    <property type="entry name" value="Cytochrome P450"/>
    <property type="match status" value="1"/>
</dbReference>
<comment type="similarity">
    <text evidence="4 18">Belongs to the cytochrome P450 family.</text>
</comment>
<keyword evidence="8 19" id="KW-1133">Transmembrane helix</keyword>
<evidence type="ECO:0000256" key="6">
    <source>
        <dbReference type="ARBA" id="ARBA00022692"/>
    </source>
</evidence>
<evidence type="ECO:0000313" key="21">
    <source>
        <dbReference type="Proteomes" id="UP000243459"/>
    </source>
</evidence>
<dbReference type="FunFam" id="1.10.630.10:FF:000048">
    <property type="entry name" value="3-epi-6-deoxocathasterone 23-monooxygenase CYP90D1"/>
    <property type="match status" value="1"/>
</dbReference>
<proteinExistence type="inferred from homology"/>
<evidence type="ECO:0000256" key="3">
    <source>
        <dbReference type="ARBA" id="ARBA00004972"/>
    </source>
</evidence>
<dbReference type="GO" id="GO:0048441">
    <property type="term" value="P:petal development"/>
    <property type="evidence" value="ECO:0007669"/>
    <property type="project" value="UniProtKB-ARBA"/>
</dbReference>
<dbReference type="GO" id="GO:0048443">
    <property type="term" value="P:stamen development"/>
    <property type="evidence" value="ECO:0007669"/>
    <property type="project" value="UniProtKB-ARBA"/>
</dbReference>
<evidence type="ECO:0000256" key="12">
    <source>
        <dbReference type="ARBA" id="ARBA00023136"/>
    </source>
</evidence>
<gene>
    <name evidence="20" type="ORF">A4U43_C03F29980</name>
</gene>
<dbReference type="Gramene" id="ONK76599">
    <property type="protein sequence ID" value="ONK76599"/>
    <property type="gene ID" value="A4U43_C03F29980"/>
</dbReference>
<dbReference type="InterPro" id="IPR017972">
    <property type="entry name" value="Cyt_P450_CS"/>
</dbReference>
<dbReference type="GO" id="GO:0048366">
    <property type="term" value="P:leaf development"/>
    <property type="evidence" value="ECO:0007669"/>
    <property type="project" value="UniProtKB-ARBA"/>
</dbReference>
<dbReference type="PROSITE" id="PS00086">
    <property type="entry name" value="CYTOCHROME_P450"/>
    <property type="match status" value="1"/>
</dbReference>
<keyword evidence="21" id="KW-1185">Reference proteome</keyword>
<evidence type="ECO:0000313" key="20">
    <source>
        <dbReference type="EMBL" id="ONK76599.1"/>
    </source>
</evidence>
<evidence type="ECO:0000256" key="16">
    <source>
        <dbReference type="ARBA" id="ARBA00078099"/>
    </source>
</evidence>
<keyword evidence="5 17" id="KW-0349">Heme</keyword>
<dbReference type="GO" id="GO:0016125">
    <property type="term" value="P:sterol metabolic process"/>
    <property type="evidence" value="ECO:0007669"/>
    <property type="project" value="TreeGrafter"/>
</dbReference>
<dbReference type="GO" id="GO:0020037">
    <property type="term" value="F:heme binding"/>
    <property type="evidence" value="ECO:0007669"/>
    <property type="project" value="InterPro"/>
</dbReference>
<dbReference type="GO" id="GO:0016020">
    <property type="term" value="C:membrane"/>
    <property type="evidence" value="ECO:0007669"/>
    <property type="project" value="UniProtKB-SubCell"/>
</dbReference>
<evidence type="ECO:0000256" key="4">
    <source>
        <dbReference type="ARBA" id="ARBA00010617"/>
    </source>
</evidence>
<dbReference type="AlphaFoldDB" id="A0A5P1FI81"/>
<keyword evidence="9 18" id="KW-0560">Oxidoreductase</keyword>
<comment type="subcellular location">
    <subcellularLocation>
        <location evidence="2">Membrane</location>
        <topology evidence="2">Single-pass membrane protein</topology>
    </subcellularLocation>
</comment>
<dbReference type="InterPro" id="IPR036396">
    <property type="entry name" value="Cyt_P450_sf"/>
</dbReference>
<keyword evidence="7 17" id="KW-0479">Metal-binding</keyword>
<dbReference type="PANTHER" id="PTHR24286:SF30">
    <property type="entry name" value="3-EPI-6-DEOXOCATHASTERONE 23-MONOOXYGENASE CYP90D1"/>
    <property type="match status" value="1"/>
</dbReference>
<evidence type="ECO:0000256" key="15">
    <source>
        <dbReference type="ARBA" id="ARBA00068727"/>
    </source>
</evidence>
<dbReference type="PANTHER" id="PTHR24286">
    <property type="entry name" value="CYTOCHROME P450 26"/>
    <property type="match status" value="1"/>
</dbReference>
<evidence type="ECO:0000256" key="11">
    <source>
        <dbReference type="ARBA" id="ARBA00023033"/>
    </source>
</evidence>
<dbReference type="CDD" id="cd11043">
    <property type="entry name" value="CYP90-like"/>
    <property type="match status" value="1"/>
</dbReference>
<evidence type="ECO:0000256" key="10">
    <source>
        <dbReference type="ARBA" id="ARBA00023004"/>
    </source>
</evidence>
<feature type="transmembrane region" description="Helical" evidence="19">
    <location>
        <begin position="6"/>
        <end position="22"/>
    </location>
</feature>
<evidence type="ECO:0000256" key="2">
    <source>
        <dbReference type="ARBA" id="ARBA00004167"/>
    </source>
</evidence>
<dbReference type="InterPro" id="IPR002401">
    <property type="entry name" value="Cyt_P450_E_grp-I"/>
</dbReference>
<comment type="cofactor">
    <cofactor evidence="1 17">
        <name>heme</name>
        <dbReference type="ChEBI" id="CHEBI:30413"/>
    </cofactor>
</comment>
<dbReference type="InterPro" id="IPR001128">
    <property type="entry name" value="Cyt_P450"/>
</dbReference>
<dbReference type="GO" id="GO:0016709">
    <property type="term" value="F:oxidoreductase activity, acting on paired donors, with incorporation or reduction of molecular oxygen, NAD(P)H as one donor, and incorporation of one atom of oxygen"/>
    <property type="evidence" value="ECO:0007669"/>
    <property type="project" value="TreeGrafter"/>
</dbReference>
<dbReference type="Proteomes" id="UP000243459">
    <property type="component" value="Chromosome 3"/>
</dbReference>
<comment type="pathway">
    <text evidence="3">Hormone biosynthesis.</text>
</comment>
<evidence type="ECO:0000256" key="9">
    <source>
        <dbReference type="ARBA" id="ARBA00023002"/>
    </source>
</evidence>
<evidence type="ECO:0000256" key="18">
    <source>
        <dbReference type="RuleBase" id="RU000461"/>
    </source>
</evidence>
<dbReference type="GO" id="GO:0005506">
    <property type="term" value="F:iron ion binding"/>
    <property type="evidence" value="ECO:0007669"/>
    <property type="project" value="InterPro"/>
</dbReference>
<keyword evidence="10 17" id="KW-0408">Iron</keyword>